<name>M4RR99_9BIFI</name>
<dbReference type="PATRIC" id="fig|1254439.12.peg.751"/>
<proteinExistence type="predicted"/>
<protein>
    <submittedName>
        <fullName evidence="1">Uncharacterized protein</fullName>
    </submittedName>
</protein>
<keyword evidence="2" id="KW-1185">Reference proteome</keyword>
<sequence length="40" mass="4526">MWKTEPDRDVSNRLPRIQGICAINGRRGILKRKDAAPPVP</sequence>
<dbReference type="HOGENOM" id="CLU_3285671_0_0_11"/>
<accession>M4RR99</accession>
<dbReference type="Proteomes" id="UP000011835">
    <property type="component" value="Chromosome"/>
</dbReference>
<evidence type="ECO:0000313" key="1">
    <source>
        <dbReference type="EMBL" id="AGH41022.1"/>
    </source>
</evidence>
<evidence type="ECO:0000313" key="2">
    <source>
        <dbReference type="Proteomes" id="UP000011835"/>
    </source>
</evidence>
<dbReference type="KEGG" id="btp:D805_0755"/>
<dbReference type="AlphaFoldDB" id="M4RR99"/>
<dbReference type="EMBL" id="CP004346">
    <property type="protein sequence ID" value="AGH41022.1"/>
    <property type="molecule type" value="Genomic_DNA"/>
</dbReference>
<gene>
    <name evidence="1" type="ORF">D805_0755</name>
</gene>
<organism evidence="1 2">
    <name type="scientific">Bifidobacterium thermophilum RBL67</name>
    <dbReference type="NCBI Taxonomy" id="1254439"/>
    <lineage>
        <taxon>Bacteria</taxon>
        <taxon>Bacillati</taxon>
        <taxon>Actinomycetota</taxon>
        <taxon>Actinomycetes</taxon>
        <taxon>Bifidobacteriales</taxon>
        <taxon>Bifidobacteriaceae</taxon>
        <taxon>Bifidobacterium</taxon>
    </lineage>
</organism>
<reference evidence="1 2" key="1">
    <citation type="journal article" date="2013" name="Genome Announc.">
        <title>Complete Genome Sequence of the Probiotic Bifidobacterium thermophilum Strain RBL67.</title>
        <authorList>
            <person name="Jans C."/>
            <person name="Lacroix C."/>
            <person name="Follador R."/>
            <person name="Stevens M.J."/>
        </authorList>
    </citation>
    <scope>NUCLEOTIDE SEQUENCE [LARGE SCALE GENOMIC DNA]</scope>
    <source>
        <strain evidence="1 2">RBL67</strain>
    </source>
</reference>